<organism evidence="1 2">
    <name type="scientific">Eumeta variegata</name>
    <name type="common">Bagworm moth</name>
    <name type="synonym">Eumeta japonica</name>
    <dbReference type="NCBI Taxonomy" id="151549"/>
    <lineage>
        <taxon>Eukaryota</taxon>
        <taxon>Metazoa</taxon>
        <taxon>Ecdysozoa</taxon>
        <taxon>Arthropoda</taxon>
        <taxon>Hexapoda</taxon>
        <taxon>Insecta</taxon>
        <taxon>Pterygota</taxon>
        <taxon>Neoptera</taxon>
        <taxon>Endopterygota</taxon>
        <taxon>Lepidoptera</taxon>
        <taxon>Glossata</taxon>
        <taxon>Ditrysia</taxon>
        <taxon>Tineoidea</taxon>
        <taxon>Psychidae</taxon>
        <taxon>Oiketicinae</taxon>
        <taxon>Eumeta</taxon>
    </lineage>
</organism>
<dbReference type="AlphaFoldDB" id="A0A4C1XDR8"/>
<protein>
    <submittedName>
        <fullName evidence="1">Uncharacterized protein</fullName>
    </submittedName>
</protein>
<sequence length="112" mass="12593">MAGSNVYDERFGRSDIQSETDSCIGNILGCLTLRLLLEKQTSRRGIREQMVKAAHSHCNSREVTSVLSASWKEIGYLIEGDCWKGKCGVKHGNSHSLNEKPKKKLLLYVRIL</sequence>
<evidence type="ECO:0000313" key="2">
    <source>
        <dbReference type="Proteomes" id="UP000299102"/>
    </source>
</evidence>
<dbReference type="EMBL" id="BGZK01000829">
    <property type="protein sequence ID" value="GBP62006.1"/>
    <property type="molecule type" value="Genomic_DNA"/>
</dbReference>
<evidence type="ECO:0000313" key="1">
    <source>
        <dbReference type="EMBL" id="GBP62006.1"/>
    </source>
</evidence>
<dbReference type="Proteomes" id="UP000299102">
    <property type="component" value="Unassembled WGS sequence"/>
</dbReference>
<reference evidence="1 2" key="1">
    <citation type="journal article" date="2019" name="Commun. Biol.">
        <title>The bagworm genome reveals a unique fibroin gene that provides high tensile strength.</title>
        <authorList>
            <person name="Kono N."/>
            <person name="Nakamura H."/>
            <person name="Ohtoshi R."/>
            <person name="Tomita M."/>
            <person name="Numata K."/>
            <person name="Arakawa K."/>
        </authorList>
    </citation>
    <scope>NUCLEOTIDE SEQUENCE [LARGE SCALE GENOMIC DNA]</scope>
</reference>
<name>A0A4C1XDR8_EUMVA</name>
<comment type="caution">
    <text evidence="1">The sequence shown here is derived from an EMBL/GenBank/DDBJ whole genome shotgun (WGS) entry which is preliminary data.</text>
</comment>
<accession>A0A4C1XDR8</accession>
<proteinExistence type="predicted"/>
<keyword evidence="2" id="KW-1185">Reference proteome</keyword>
<gene>
    <name evidence="1" type="ORF">EVAR_46035_1</name>
</gene>